<comment type="similarity">
    <text evidence="1">Belongs to the short-chain dehydrogenases/reductases (SDR) family.</text>
</comment>
<dbReference type="InterPro" id="IPR002347">
    <property type="entry name" value="SDR_fam"/>
</dbReference>
<evidence type="ECO:0000256" key="2">
    <source>
        <dbReference type="ARBA" id="ARBA00023002"/>
    </source>
</evidence>
<dbReference type="InterPro" id="IPR036291">
    <property type="entry name" value="NAD(P)-bd_dom_sf"/>
</dbReference>
<dbReference type="EMBL" id="VJMZ01000001">
    <property type="protein sequence ID" value="TRM11786.1"/>
    <property type="molecule type" value="Genomic_DNA"/>
</dbReference>
<dbReference type="AlphaFoldDB" id="A0A549YIS9"/>
<dbReference type="PANTHER" id="PTHR43477:SF1">
    <property type="entry name" value="DIHYDROANTICAPSIN 7-DEHYDROGENASE"/>
    <property type="match status" value="1"/>
</dbReference>
<dbReference type="InterPro" id="IPR051122">
    <property type="entry name" value="SDR_DHRS6-like"/>
</dbReference>
<sequence>MRILIVGASGTIGQKVVEQLESKHEIIRAGRNGADVSVDITNPDSIAEMYKQVGRVDAVVNASGGATFKAVPELTPELNEKGIESKLKGQVNLVLLGQEYINDGGSFTLTTGVMMDDPIPMGASAAMANGGVKAFVKSASIEMPRGIRINSVSPNIVLETWERLGDFFSGFIPVPAAQVARGYVKSVEGKQTGQNYEMY</sequence>
<dbReference type="Proteomes" id="UP000319280">
    <property type="component" value="Unassembled WGS sequence"/>
</dbReference>
<dbReference type="SUPFAM" id="SSF51735">
    <property type="entry name" value="NAD(P)-binding Rossmann-fold domains"/>
    <property type="match status" value="1"/>
</dbReference>
<dbReference type="PANTHER" id="PTHR43477">
    <property type="entry name" value="DIHYDROANTICAPSIN 7-DEHYDROGENASE"/>
    <property type="match status" value="1"/>
</dbReference>
<keyword evidence="2" id="KW-0560">Oxidoreductase</keyword>
<dbReference type="PRINTS" id="PR00081">
    <property type="entry name" value="GDHRDH"/>
</dbReference>
<dbReference type="Gene3D" id="3.40.50.720">
    <property type="entry name" value="NAD(P)-binding Rossmann-like Domain"/>
    <property type="match status" value="1"/>
</dbReference>
<keyword evidence="4" id="KW-1185">Reference proteome</keyword>
<dbReference type="CDD" id="cd11731">
    <property type="entry name" value="Lin1944_like_SDR_c"/>
    <property type="match status" value="1"/>
</dbReference>
<protein>
    <submittedName>
        <fullName evidence="3">Short chain dehydrogenase</fullName>
    </submittedName>
</protein>
<reference evidence="3 4" key="1">
    <citation type="submission" date="2019-07" db="EMBL/GenBank/DDBJ databases">
        <title>Genomic analysis of Lentibacillus sp. NKC851-2.</title>
        <authorList>
            <person name="Oh Y.J."/>
        </authorList>
    </citation>
    <scope>NUCLEOTIDE SEQUENCE [LARGE SCALE GENOMIC DNA]</scope>
    <source>
        <strain evidence="3 4">NKC851-2</strain>
    </source>
</reference>
<comment type="caution">
    <text evidence="3">The sequence shown here is derived from an EMBL/GenBank/DDBJ whole genome shotgun (WGS) entry which is preliminary data.</text>
</comment>
<dbReference type="NCBIfam" id="NF005754">
    <property type="entry name" value="PRK07578.1"/>
    <property type="match status" value="1"/>
</dbReference>
<dbReference type="RefSeq" id="WP_142790864.1">
    <property type="nucleotide sequence ID" value="NZ_VJMZ01000001.1"/>
</dbReference>
<proteinExistence type="inferred from homology"/>
<accession>A0A549YIS9</accession>
<dbReference type="Pfam" id="PF13561">
    <property type="entry name" value="adh_short_C2"/>
    <property type="match status" value="1"/>
</dbReference>
<organism evidence="3 4">
    <name type="scientific">Lentibacillus cibarius</name>
    <dbReference type="NCBI Taxonomy" id="2583219"/>
    <lineage>
        <taxon>Bacteria</taxon>
        <taxon>Bacillati</taxon>
        <taxon>Bacillota</taxon>
        <taxon>Bacilli</taxon>
        <taxon>Bacillales</taxon>
        <taxon>Bacillaceae</taxon>
        <taxon>Lentibacillus</taxon>
    </lineage>
</organism>
<evidence type="ECO:0000256" key="1">
    <source>
        <dbReference type="ARBA" id="ARBA00006484"/>
    </source>
</evidence>
<name>A0A549YIS9_9BACI</name>
<gene>
    <name evidence="3" type="ORF">FH966_08895</name>
</gene>
<dbReference type="GO" id="GO:0016491">
    <property type="term" value="F:oxidoreductase activity"/>
    <property type="evidence" value="ECO:0007669"/>
    <property type="project" value="UniProtKB-KW"/>
</dbReference>
<evidence type="ECO:0000313" key="4">
    <source>
        <dbReference type="Proteomes" id="UP000319280"/>
    </source>
</evidence>
<evidence type="ECO:0000313" key="3">
    <source>
        <dbReference type="EMBL" id="TRM11786.1"/>
    </source>
</evidence>